<dbReference type="EMBL" id="OX597814">
    <property type="protein sequence ID" value="CAI9714927.1"/>
    <property type="molecule type" value="Genomic_DNA"/>
</dbReference>
<reference evidence="1" key="1">
    <citation type="submission" date="2023-08" db="EMBL/GenBank/DDBJ databases">
        <authorList>
            <person name="Alioto T."/>
            <person name="Alioto T."/>
            <person name="Gomez Garrido J."/>
        </authorList>
    </citation>
    <scope>NUCLEOTIDE SEQUENCE</scope>
</reference>
<proteinExistence type="predicted"/>
<protein>
    <submittedName>
        <fullName evidence="1">Uncharacterized protein</fullName>
    </submittedName>
</protein>
<sequence>MENPYKDIRMNKEWDSFISRLTVEVILELIHMTMLSQLIYGCVAVFCGGGDGDDDSSTSSSSSSKSEIV</sequence>
<evidence type="ECO:0000313" key="2">
    <source>
        <dbReference type="Proteomes" id="UP001162480"/>
    </source>
</evidence>
<organism evidence="1 2">
    <name type="scientific">Octopus vulgaris</name>
    <name type="common">Common octopus</name>
    <dbReference type="NCBI Taxonomy" id="6645"/>
    <lineage>
        <taxon>Eukaryota</taxon>
        <taxon>Metazoa</taxon>
        <taxon>Spiralia</taxon>
        <taxon>Lophotrochozoa</taxon>
        <taxon>Mollusca</taxon>
        <taxon>Cephalopoda</taxon>
        <taxon>Coleoidea</taxon>
        <taxon>Octopodiformes</taxon>
        <taxon>Octopoda</taxon>
        <taxon>Incirrata</taxon>
        <taxon>Octopodidae</taxon>
        <taxon>Octopus</taxon>
    </lineage>
</organism>
<keyword evidence="2" id="KW-1185">Reference proteome</keyword>
<name>A0AA36AH50_OCTVU</name>
<dbReference type="AlphaFoldDB" id="A0AA36AH50"/>
<accession>A0AA36AH50</accession>
<evidence type="ECO:0000313" key="1">
    <source>
        <dbReference type="EMBL" id="CAI9714927.1"/>
    </source>
</evidence>
<dbReference type="Proteomes" id="UP001162480">
    <property type="component" value="Chromosome 1"/>
</dbReference>
<gene>
    <name evidence="1" type="ORF">OCTVUL_1B031556</name>
</gene>